<dbReference type="Pfam" id="PF12698">
    <property type="entry name" value="ABC2_membrane_3"/>
    <property type="match status" value="1"/>
</dbReference>
<dbReference type="EMBL" id="LIXZ01000022">
    <property type="protein sequence ID" value="KPL57971.1"/>
    <property type="molecule type" value="Genomic_DNA"/>
</dbReference>
<accession>A0A0P6VY34</accession>
<evidence type="ECO:0000256" key="2">
    <source>
        <dbReference type="ARBA" id="ARBA00007783"/>
    </source>
</evidence>
<dbReference type="GO" id="GO:0140359">
    <property type="term" value="F:ABC-type transporter activity"/>
    <property type="evidence" value="ECO:0007669"/>
    <property type="project" value="InterPro"/>
</dbReference>
<keyword evidence="5 8" id="KW-0812">Transmembrane</keyword>
<proteinExistence type="inferred from homology"/>
<dbReference type="OrthoDB" id="3078158at2"/>
<dbReference type="GO" id="GO:0005886">
    <property type="term" value="C:plasma membrane"/>
    <property type="evidence" value="ECO:0007669"/>
    <property type="project" value="UniProtKB-SubCell"/>
</dbReference>
<evidence type="ECO:0000313" key="11">
    <source>
        <dbReference type="Proteomes" id="UP000050398"/>
    </source>
</evidence>
<evidence type="ECO:0000256" key="6">
    <source>
        <dbReference type="ARBA" id="ARBA00022989"/>
    </source>
</evidence>
<name>A0A0P6VY34_9BACI</name>
<reference evidence="10 11" key="1">
    <citation type="submission" date="2015-08" db="EMBL/GenBank/DDBJ databases">
        <title>Draft Genome Sequence of Bacillus vietnamensis UCD-SED5.</title>
        <authorList>
            <person name="Lee R.D."/>
            <person name="Jospin G."/>
            <person name="Lang J.M."/>
            <person name="Coil D.A."/>
            <person name="Eisen J.A."/>
        </authorList>
    </citation>
    <scope>NUCLEOTIDE SEQUENCE [LARGE SCALE GENOMIC DNA]</scope>
    <source>
        <strain evidence="10 11">UCD-SED5</strain>
    </source>
</reference>
<dbReference type="AlphaFoldDB" id="A0A0P6VY34"/>
<dbReference type="Proteomes" id="UP000050398">
    <property type="component" value="Unassembled WGS sequence"/>
</dbReference>
<sequence length="404" mass="43478">MSMFTIAWKDIRIRLNDRKSFITLLLMPIILTAILGSALSGAFSENGSLPELTAGVVVNKQDDLADRFLHDTLQGKELKDSIILKKYKTEAALRNAIEEGKVDAGLVIPDGWGEGIMKGGTVPVKLFKDPGKDIQYSILSTITESFTKRVTTVSAATRTVGQELSSAVPVSSQNIDLSATMKDLSEKLTDIADSKENGVTTQKGGKEPLSGMQYYAAAMGAMFILFNTTMGAKMVIQERNTDTLARLMISPIRHSSIIGGKFLGTFSFTVLQFTVFVMTTHYIFGVNWGSNIAQLILVGVAYSVSVSGLAMMLAGFMTEEKTVDSIGGIGVQVLALLGGSMIPLASFPESMQQFASIAPNKWALGGFLDIMNGASWDTLILPVTVLVLIGLASLWIGSLKLKLR</sequence>
<gene>
    <name evidence="10" type="ORF">AM506_19315</name>
</gene>
<comment type="subcellular location">
    <subcellularLocation>
        <location evidence="1">Cell membrane</location>
        <topology evidence="1">Multi-pass membrane protein</topology>
    </subcellularLocation>
</comment>
<organism evidence="10 11">
    <name type="scientific">Rossellomorea vietnamensis</name>
    <dbReference type="NCBI Taxonomy" id="218284"/>
    <lineage>
        <taxon>Bacteria</taxon>
        <taxon>Bacillati</taxon>
        <taxon>Bacillota</taxon>
        <taxon>Bacilli</taxon>
        <taxon>Bacillales</taxon>
        <taxon>Bacillaceae</taxon>
        <taxon>Rossellomorea</taxon>
    </lineage>
</organism>
<dbReference type="GO" id="GO:0005524">
    <property type="term" value="F:ATP binding"/>
    <property type="evidence" value="ECO:0007669"/>
    <property type="project" value="UniProtKB-KW"/>
</dbReference>
<feature type="transmembrane region" description="Helical" evidence="8">
    <location>
        <begin position="21"/>
        <end position="43"/>
    </location>
</feature>
<feature type="transmembrane region" description="Helical" evidence="8">
    <location>
        <begin position="214"/>
        <end position="236"/>
    </location>
</feature>
<feature type="transmembrane region" description="Helical" evidence="8">
    <location>
        <begin position="379"/>
        <end position="399"/>
    </location>
</feature>
<dbReference type="PANTHER" id="PTHR30294:SF48">
    <property type="entry name" value="LINEARMYCIN RESISTANCE PERMEASE PROTEIN LNRM"/>
    <property type="match status" value="1"/>
</dbReference>
<comment type="caution">
    <text evidence="10">The sequence shown here is derived from an EMBL/GenBank/DDBJ whole genome shotgun (WGS) entry which is preliminary data.</text>
</comment>
<feature type="transmembrane region" description="Helical" evidence="8">
    <location>
        <begin position="326"/>
        <end position="345"/>
    </location>
</feature>
<evidence type="ECO:0000256" key="7">
    <source>
        <dbReference type="ARBA" id="ARBA00023136"/>
    </source>
</evidence>
<protein>
    <submittedName>
        <fullName evidence="10">ABC transporter ATP-binding protein</fullName>
    </submittedName>
</protein>
<keyword evidence="10" id="KW-0067">ATP-binding</keyword>
<dbReference type="PANTHER" id="PTHR30294">
    <property type="entry name" value="MEMBRANE COMPONENT OF ABC TRANSPORTER YHHJ-RELATED"/>
    <property type="match status" value="1"/>
</dbReference>
<evidence type="ECO:0000259" key="9">
    <source>
        <dbReference type="PROSITE" id="PS51012"/>
    </source>
</evidence>
<feature type="transmembrane region" description="Helical" evidence="8">
    <location>
        <begin position="257"/>
        <end position="280"/>
    </location>
</feature>
<dbReference type="Gene3D" id="3.40.1710.10">
    <property type="entry name" value="abc type-2 transporter like domain"/>
    <property type="match status" value="1"/>
</dbReference>
<dbReference type="RefSeq" id="WP_060674428.1">
    <property type="nucleotide sequence ID" value="NZ_LIXZ01000022.1"/>
</dbReference>
<feature type="transmembrane region" description="Helical" evidence="8">
    <location>
        <begin position="292"/>
        <end position="314"/>
    </location>
</feature>
<keyword evidence="6 8" id="KW-1133">Transmembrane helix</keyword>
<dbReference type="InterPro" id="IPR047817">
    <property type="entry name" value="ABC2_TM_bact-type"/>
</dbReference>
<feature type="domain" description="ABC transmembrane type-2" evidence="9">
    <location>
        <begin position="177"/>
        <end position="404"/>
    </location>
</feature>
<evidence type="ECO:0000313" key="10">
    <source>
        <dbReference type="EMBL" id="KPL57971.1"/>
    </source>
</evidence>
<dbReference type="PATRIC" id="fig|218284.4.peg.2407"/>
<keyword evidence="10" id="KW-0547">Nucleotide-binding</keyword>
<comment type="similarity">
    <text evidence="2">Belongs to the ABC-2 integral membrane protein family.</text>
</comment>
<keyword evidence="4" id="KW-1003">Cell membrane</keyword>
<evidence type="ECO:0000256" key="5">
    <source>
        <dbReference type="ARBA" id="ARBA00022692"/>
    </source>
</evidence>
<dbReference type="PROSITE" id="PS51012">
    <property type="entry name" value="ABC_TM2"/>
    <property type="match status" value="1"/>
</dbReference>
<evidence type="ECO:0000256" key="4">
    <source>
        <dbReference type="ARBA" id="ARBA00022475"/>
    </source>
</evidence>
<evidence type="ECO:0000256" key="8">
    <source>
        <dbReference type="SAM" id="Phobius"/>
    </source>
</evidence>
<dbReference type="InterPro" id="IPR051449">
    <property type="entry name" value="ABC-2_transporter_component"/>
</dbReference>
<dbReference type="InterPro" id="IPR013525">
    <property type="entry name" value="ABC2_TM"/>
</dbReference>
<evidence type="ECO:0000256" key="1">
    <source>
        <dbReference type="ARBA" id="ARBA00004651"/>
    </source>
</evidence>
<keyword evidence="7 8" id="KW-0472">Membrane</keyword>
<evidence type="ECO:0000256" key="3">
    <source>
        <dbReference type="ARBA" id="ARBA00022448"/>
    </source>
</evidence>
<keyword evidence="3" id="KW-0813">Transport</keyword>